<evidence type="ECO:0000256" key="4">
    <source>
        <dbReference type="HAMAP-Rule" id="MF_01401"/>
    </source>
</evidence>
<comment type="function">
    <text evidence="4">Has an important function as a repair enzyme for proteins that have been inactivated by oxidation. Catalyzes the reversible oxidation-reduction of methionine sulfoxide in proteins to methionine.</text>
</comment>
<feature type="chain" id="PRO_5020715623" description="Peptide methionine sulfoxide reductase MsrA" evidence="5">
    <location>
        <begin position="26"/>
        <end position="238"/>
    </location>
</feature>
<evidence type="ECO:0000256" key="1">
    <source>
        <dbReference type="ARBA" id="ARBA00023002"/>
    </source>
</evidence>
<reference evidence="7 8" key="1">
    <citation type="submission" date="2019-03" db="EMBL/GenBank/DDBJ databases">
        <title>Genomic Encyclopedia of Archaeal and Bacterial Type Strains, Phase II (KMG-II): from individual species to whole genera.</title>
        <authorList>
            <person name="Goeker M."/>
        </authorList>
    </citation>
    <scope>NUCLEOTIDE SEQUENCE [LARGE SCALE GENOMIC DNA]</scope>
    <source>
        <strain evidence="7 8">DSM 22554</strain>
    </source>
</reference>
<dbReference type="PANTHER" id="PTHR43774">
    <property type="entry name" value="PEPTIDE METHIONINE SULFOXIDE REDUCTASE"/>
    <property type="match status" value="1"/>
</dbReference>
<evidence type="ECO:0000259" key="6">
    <source>
        <dbReference type="Pfam" id="PF01625"/>
    </source>
</evidence>
<dbReference type="Proteomes" id="UP000294616">
    <property type="component" value="Unassembled WGS sequence"/>
</dbReference>
<dbReference type="Gene3D" id="3.30.1060.10">
    <property type="entry name" value="Peptide methionine sulphoxide reductase MsrA"/>
    <property type="match status" value="1"/>
</dbReference>
<dbReference type="EMBL" id="SMGO01000002">
    <property type="protein sequence ID" value="TCK82884.1"/>
    <property type="molecule type" value="Genomic_DNA"/>
</dbReference>
<organism evidence="7 8">
    <name type="scientific">Albibacterium bauzanense</name>
    <dbReference type="NCBI Taxonomy" id="653929"/>
    <lineage>
        <taxon>Bacteria</taxon>
        <taxon>Pseudomonadati</taxon>
        <taxon>Bacteroidota</taxon>
        <taxon>Sphingobacteriia</taxon>
        <taxon>Sphingobacteriales</taxon>
        <taxon>Sphingobacteriaceae</taxon>
        <taxon>Albibacterium</taxon>
    </lineage>
</organism>
<dbReference type="GO" id="GO:0008113">
    <property type="term" value="F:peptide-methionine (S)-S-oxide reductase activity"/>
    <property type="evidence" value="ECO:0007669"/>
    <property type="project" value="UniProtKB-UniRule"/>
</dbReference>
<dbReference type="PANTHER" id="PTHR43774:SF1">
    <property type="entry name" value="PEPTIDE METHIONINE SULFOXIDE REDUCTASE MSRA 2"/>
    <property type="match status" value="1"/>
</dbReference>
<accession>A0A4R1LWP6</accession>
<evidence type="ECO:0000256" key="5">
    <source>
        <dbReference type="SAM" id="SignalP"/>
    </source>
</evidence>
<dbReference type="GO" id="GO:0033744">
    <property type="term" value="F:L-methionine:thioredoxin-disulfide S-oxidoreductase activity"/>
    <property type="evidence" value="ECO:0007669"/>
    <property type="project" value="RHEA"/>
</dbReference>
<keyword evidence="8" id="KW-1185">Reference proteome</keyword>
<dbReference type="NCBIfam" id="TIGR00401">
    <property type="entry name" value="msrA"/>
    <property type="match status" value="1"/>
</dbReference>
<comment type="caution">
    <text evidence="7">The sequence shown here is derived from an EMBL/GenBank/DDBJ whole genome shotgun (WGS) entry which is preliminary data.</text>
</comment>
<evidence type="ECO:0000256" key="3">
    <source>
        <dbReference type="ARBA" id="ARBA00048782"/>
    </source>
</evidence>
<comment type="catalytic activity">
    <reaction evidence="2 4">
        <text>L-methionyl-[protein] + [thioredoxin]-disulfide + H2O = L-methionyl-(S)-S-oxide-[protein] + [thioredoxin]-dithiol</text>
        <dbReference type="Rhea" id="RHEA:14217"/>
        <dbReference type="Rhea" id="RHEA-COMP:10698"/>
        <dbReference type="Rhea" id="RHEA-COMP:10700"/>
        <dbReference type="Rhea" id="RHEA-COMP:12313"/>
        <dbReference type="Rhea" id="RHEA-COMP:12315"/>
        <dbReference type="ChEBI" id="CHEBI:15377"/>
        <dbReference type="ChEBI" id="CHEBI:16044"/>
        <dbReference type="ChEBI" id="CHEBI:29950"/>
        <dbReference type="ChEBI" id="CHEBI:44120"/>
        <dbReference type="ChEBI" id="CHEBI:50058"/>
        <dbReference type="EC" id="1.8.4.11"/>
    </reaction>
</comment>
<keyword evidence="1 4" id="KW-0560">Oxidoreductase</keyword>
<dbReference type="InterPro" id="IPR036509">
    <property type="entry name" value="Met_Sox_Rdtase_MsrA_sf"/>
</dbReference>
<sequence length="238" mass="26727">MLENNRISQVVVFFFALTFAVSACASNPSPQSKEANVNQENKILVSDNLPLNSDGGLDTATFAAGCFWCVEAQFLELAGVQEVVSGYSGGTTKNPTYEEVSTGRTGHAEAVNIIYNSDSISFDQLLEAFFVAHDPTQLNRQGNDVGTQYRSAIFYHNQAQKDLVNYYIKKLNEEKVYPKPIVTKVEPYGDFYEAEDYHKNYYALNPTNPYCLQVIQPELERFRKVFAGRLKNESVNVN</sequence>
<feature type="active site" evidence="4">
    <location>
        <position position="66"/>
    </location>
</feature>
<comment type="similarity">
    <text evidence="4">Belongs to the MsrA Met sulfoxide reductase family.</text>
</comment>
<name>A0A4R1LWP6_9SPHI</name>
<dbReference type="OrthoDB" id="4174719at2"/>
<proteinExistence type="inferred from homology"/>
<evidence type="ECO:0000313" key="7">
    <source>
        <dbReference type="EMBL" id="TCK82884.1"/>
    </source>
</evidence>
<dbReference type="AlphaFoldDB" id="A0A4R1LWP6"/>
<feature type="signal peptide" evidence="5">
    <location>
        <begin position="1"/>
        <end position="25"/>
    </location>
</feature>
<evidence type="ECO:0000256" key="2">
    <source>
        <dbReference type="ARBA" id="ARBA00047806"/>
    </source>
</evidence>
<dbReference type="Pfam" id="PF01625">
    <property type="entry name" value="PMSR"/>
    <property type="match status" value="1"/>
</dbReference>
<evidence type="ECO:0000313" key="8">
    <source>
        <dbReference type="Proteomes" id="UP000294616"/>
    </source>
</evidence>
<dbReference type="PROSITE" id="PS51257">
    <property type="entry name" value="PROKAR_LIPOPROTEIN"/>
    <property type="match status" value="1"/>
</dbReference>
<dbReference type="EC" id="1.8.4.11" evidence="4"/>
<dbReference type="InterPro" id="IPR002569">
    <property type="entry name" value="Met_Sox_Rdtase_MsrA_dom"/>
</dbReference>
<feature type="domain" description="Peptide methionine sulphoxide reductase MsrA" evidence="6">
    <location>
        <begin position="59"/>
        <end position="211"/>
    </location>
</feature>
<comment type="catalytic activity">
    <reaction evidence="3 4">
        <text>[thioredoxin]-disulfide + L-methionine + H2O = L-methionine (S)-S-oxide + [thioredoxin]-dithiol</text>
        <dbReference type="Rhea" id="RHEA:19993"/>
        <dbReference type="Rhea" id="RHEA-COMP:10698"/>
        <dbReference type="Rhea" id="RHEA-COMP:10700"/>
        <dbReference type="ChEBI" id="CHEBI:15377"/>
        <dbReference type="ChEBI" id="CHEBI:29950"/>
        <dbReference type="ChEBI" id="CHEBI:50058"/>
        <dbReference type="ChEBI" id="CHEBI:57844"/>
        <dbReference type="ChEBI" id="CHEBI:58772"/>
        <dbReference type="EC" id="1.8.4.11"/>
    </reaction>
</comment>
<dbReference type="RefSeq" id="WP_132223092.1">
    <property type="nucleotide sequence ID" value="NZ_SMGO01000002.1"/>
</dbReference>
<gene>
    <name evidence="4" type="primary">msrA</name>
    <name evidence="7" type="ORF">C8N28_1469</name>
</gene>
<dbReference type="HAMAP" id="MF_01401">
    <property type="entry name" value="MsrA"/>
    <property type="match status" value="1"/>
</dbReference>
<keyword evidence="5" id="KW-0732">Signal</keyword>
<protein>
    <recommendedName>
        <fullName evidence="4">Peptide methionine sulfoxide reductase MsrA</fullName>
        <shortName evidence="4">Protein-methionine-S-oxide reductase</shortName>
        <ecNumber evidence="4">1.8.4.11</ecNumber>
    </recommendedName>
    <alternativeName>
        <fullName evidence="4">Peptide-methionine (S)-S-oxide reductase</fullName>
        <shortName evidence="4">Peptide Met(O) reductase</shortName>
    </alternativeName>
</protein>
<dbReference type="SUPFAM" id="SSF55068">
    <property type="entry name" value="Peptide methionine sulfoxide reductase"/>
    <property type="match status" value="1"/>
</dbReference>